<feature type="domain" description="Methyltransferase type 11" evidence="2">
    <location>
        <begin position="158"/>
        <end position="202"/>
    </location>
</feature>
<evidence type="ECO:0000259" key="2">
    <source>
        <dbReference type="Pfam" id="PF08241"/>
    </source>
</evidence>
<keyword evidence="1" id="KW-0472">Membrane</keyword>
<gene>
    <name evidence="3" type="ORF">Cgig2_014348</name>
</gene>
<dbReference type="GO" id="GO:0008757">
    <property type="term" value="F:S-adenosylmethionine-dependent methyltransferase activity"/>
    <property type="evidence" value="ECO:0007669"/>
    <property type="project" value="InterPro"/>
</dbReference>
<dbReference type="PANTHER" id="PTHR47291:SF1">
    <property type="entry name" value="PEPTIDE UPSTREAM PROTEIN"/>
    <property type="match status" value="1"/>
</dbReference>
<dbReference type="Pfam" id="PF08241">
    <property type="entry name" value="Methyltransf_11"/>
    <property type="match status" value="1"/>
</dbReference>
<dbReference type="AlphaFoldDB" id="A0A9Q1JST2"/>
<dbReference type="Proteomes" id="UP001153076">
    <property type="component" value="Unassembled WGS sequence"/>
</dbReference>
<dbReference type="EMBL" id="JAKOGI010000787">
    <property type="protein sequence ID" value="KAJ8430511.1"/>
    <property type="molecule type" value="Genomic_DNA"/>
</dbReference>
<keyword evidence="1" id="KW-1133">Transmembrane helix</keyword>
<dbReference type="InterPro" id="IPR029063">
    <property type="entry name" value="SAM-dependent_MTases_sf"/>
</dbReference>
<dbReference type="PANTHER" id="PTHR47291">
    <property type="entry name" value="PEPTIDE UPSTREAM PROTEIN"/>
    <property type="match status" value="1"/>
</dbReference>
<organism evidence="3 4">
    <name type="scientific">Carnegiea gigantea</name>
    <dbReference type="NCBI Taxonomy" id="171969"/>
    <lineage>
        <taxon>Eukaryota</taxon>
        <taxon>Viridiplantae</taxon>
        <taxon>Streptophyta</taxon>
        <taxon>Embryophyta</taxon>
        <taxon>Tracheophyta</taxon>
        <taxon>Spermatophyta</taxon>
        <taxon>Magnoliopsida</taxon>
        <taxon>eudicotyledons</taxon>
        <taxon>Gunneridae</taxon>
        <taxon>Pentapetalae</taxon>
        <taxon>Caryophyllales</taxon>
        <taxon>Cactineae</taxon>
        <taxon>Cactaceae</taxon>
        <taxon>Cactoideae</taxon>
        <taxon>Echinocereeae</taxon>
        <taxon>Carnegiea</taxon>
    </lineage>
</organism>
<reference evidence="3" key="1">
    <citation type="submission" date="2022-04" db="EMBL/GenBank/DDBJ databases">
        <title>Carnegiea gigantea Genome sequencing and assembly v2.</title>
        <authorList>
            <person name="Copetti D."/>
            <person name="Sanderson M.J."/>
            <person name="Burquez A."/>
            <person name="Wojciechowski M.F."/>
        </authorList>
    </citation>
    <scope>NUCLEOTIDE SEQUENCE</scope>
    <source>
        <strain evidence="3">SGP5-SGP5p</strain>
        <tissue evidence="3">Aerial part</tissue>
    </source>
</reference>
<evidence type="ECO:0000256" key="1">
    <source>
        <dbReference type="SAM" id="Phobius"/>
    </source>
</evidence>
<dbReference type="InterPro" id="IPR013216">
    <property type="entry name" value="Methyltransf_11"/>
</dbReference>
<comment type="caution">
    <text evidence="3">The sequence shown here is derived from an EMBL/GenBank/DDBJ whole genome shotgun (WGS) entry which is preliminary data.</text>
</comment>
<name>A0A9Q1JST2_9CARY</name>
<evidence type="ECO:0000313" key="4">
    <source>
        <dbReference type="Proteomes" id="UP001153076"/>
    </source>
</evidence>
<feature type="transmembrane region" description="Helical" evidence="1">
    <location>
        <begin position="26"/>
        <end position="47"/>
    </location>
</feature>
<proteinExistence type="predicted"/>
<dbReference type="Gene3D" id="3.40.50.150">
    <property type="entry name" value="Vaccinia Virus protein VP39"/>
    <property type="match status" value="1"/>
</dbReference>
<keyword evidence="1" id="KW-0812">Transmembrane</keyword>
<sequence length="464" mass="51526">MGRAGNSTAMKTLKWQALHVSLAKRLAIRTLMFAVAISMLPLMQIVYDVDPRKPFLLSSDGCDSEMDILGSNSLLGRVLVPLTPIAFPHLRSGMCKENVNLTANVAMELISKNLLNYGAKALCIGQRSPEAVMALNEMGFSDVHLVHRHPFFTLKHKQVICELDFNDNSFDFVIMRDLNEVSVPALFVKEVERILKPAGVAAMLVGVQGSSHDGLIRAATSVSSFLKSSTVVHMVSLGSFSLVAIKKRANELVPFEGYHLPTNCPSIKRNKQFVNNLEALVETKLQGNDRTIAYLPRFANVPNIGNLVYIDMGVKEAANFSGSNWFLPSYPIESRAFSIYIVDHDALVLSSHVKSPGVTFIYHPALAENASLEKMHTIDDEEALLGEDEFDFFVWFKETVEVADFAVLKMNMGKSEMNFLSKLFESGVICFVDELFLHCPESDYNVAGCTDIFQSLRNIVLVYN</sequence>
<evidence type="ECO:0000313" key="3">
    <source>
        <dbReference type="EMBL" id="KAJ8430511.1"/>
    </source>
</evidence>
<dbReference type="OrthoDB" id="1076011at2759"/>
<accession>A0A9Q1JST2</accession>
<protein>
    <recommendedName>
        <fullName evidence="2">Methyltransferase type 11 domain-containing protein</fullName>
    </recommendedName>
</protein>
<keyword evidence="4" id="KW-1185">Reference proteome</keyword>
<dbReference type="SUPFAM" id="SSF53335">
    <property type="entry name" value="S-adenosyl-L-methionine-dependent methyltransferases"/>
    <property type="match status" value="1"/>
</dbReference>